<keyword evidence="2" id="KW-1133">Transmembrane helix</keyword>
<accession>A0A4C1XHL4</accession>
<sequence>MIHTYLFIYSFNIAVAVAVVSFGAVSQEYGSCSCSAPAPAPLPRGLRPTARLSECCRSLLSLALGIRSIRVKTEFRDRKFFFHHRYLLPPTGRPARAPPYPRIAPHSPCVAPSVAVARVNPPLGERKHVHFHLVYLRVCILRRNKIRVVSDVTPAGASAAIPRCRRWVAAWRPSASRPHRLRHRAAAPRIASFGTCSPAPSSSDSLSIGALGYLASCGLASAATGGVLLTCLLLPPGPVTGPSSYTEIAGEMDTSAGERPLEICKSSHACTESHGLPPATSELEQAVTGQKQRQNVGSFRRRPGRIAAGLHRRRLGRRVNCHDHVGIRKCSQRNTDMEHRGGEATPPAAPAAPFQPACQPATSAQNSRSDLDRGVKPAEASAKAKNRSTITLREVQTSVRLYCPLHAAVP</sequence>
<organism evidence="3 4">
    <name type="scientific">Eumeta variegata</name>
    <name type="common">Bagworm moth</name>
    <name type="synonym">Eumeta japonica</name>
    <dbReference type="NCBI Taxonomy" id="151549"/>
    <lineage>
        <taxon>Eukaryota</taxon>
        <taxon>Metazoa</taxon>
        <taxon>Ecdysozoa</taxon>
        <taxon>Arthropoda</taxon>
        <taxon>Hexapoda</taxon>
        <taxon>Insecta</taxon>
        <taxon>Pterygota</taxon>
        <taxon>Neoptera</taxon>
        <taxon>Endopterygota</taxon>
        <taxon>Lepidoptera</taxon>
        <taxon>Glossata</taxon>
        <taxon>Ditrysia</taxon>
        <taxon>Tineoidea</taxon>
        <taxon>Psychidae</taxon>
        <taxon>Oiketicinae</taxon>
        <taxon>Eumeta</taxon>
    </lineage>
</organism>
<feature type="compositionally biased region" description="Low complexity" evidence="1">
    <location>
        <begin position="351"/>
        <end position="362"/>
    </location>
</feature>
<evidence type="ECO:0000256" key="2">
    <source>
        <dbReference type="SAM" id="Phobius"/>
    </source>
</evidence>
<comment type="caution">
    <text evidence="3">The sequence shown here is derived from an EMBL/GenBank/DDBJ whole genome shotgun (WGS) entry which is preliminary data.</text>
</comment>
<feature type="region of interest" description="Disordered" evidence="1">
    <location>
        <begin position="331"/>
        <end position="387"/>
    </location>
</feature>
<evidence type="ECO:0000313" key="4">
    <source>
        <dbReference type="Proteomes" id="UP000299102"/>
    </source>
</evidence>
<name>A0A4C1XHL4_EUMVA</name>
<feature type="transmembrane region" description="Helical" evidence="2">
    <location>
        <begin position="7"/>
        <end position="25"/>
    </location>
</feature>
<evidence type="ECO:0000256" key="1">
    <source>
        <dbReference type="SAM" id="MobiDB-lite"/>
    </source>
</evidence>
<proteinExistence type="predicted"/>
<evidence type="ECO:0000313" key="3">
    <source>
        <dbReference type="EMBL" id="GBP62472.1"/>
    </source>
</evidence>
<dbReference type="EMBL" id="BGZK01000841">
    <property type="protein sequence ID" value="GBP62472.1"/>
    <property type="molecule type" value="Genomic_DNA"/>
</dbReference>
<keyword evidence="2" id="KW-0812">Transmembrane</keyword>
<dbReference type="AlphaFoldDB" id="A0A4C1XHL4"/>
<reference evidence="3 4" key="1">
    <citation type="journal article" date="2019" name="Commun. Biol.">
        <title>The bagworm genome reveals a unique fibroin gene that provides high tensile strength.</title>
        <authorList>
            <person name="Kono N."/>
            <person name="Nakamura H."/>
            <person name="Ohtoshi R."/>
            <person name="Tomita M."/>
            <person name="Numata K."/>
            <person name="Arakawa K."/>
        </authorList>
    </citation>
    <scope>NUCLEOTIDE SEQUENCE [LARGE SCALE GENOMIC DNA]</scope>
</reference>
<dbReference type="Proteomes" id="UP000299102">
    <property type="component" value="Unassembled WGS sequence"/>
</dbReference>
<gene>
    <name evidence="3" type="ORF">EVAR_3174_1</name>
</gene>
<keyword evidence="2" id="KW-0472">Membrane</keyword>
<protein>
    <submittedName>
        <fullName evidence="3">Uncharacterized protein</fullName>
    </submittedName>
</protein>
<keyword evidence="4" id="KW-1185">Reference proteome</keyword>